<sequence>MQALLMQRYAVLSFAFSSVPSACDYLPLRIGNAVDRPERIRRYPSVIPDASHGPDLVIMSVRPPRGLPALWPPPLPREPSSVPRTLPAPPETEVPLPLPEPS</sequence>
<proteinExistence type="predicted"/>
<accession>A0A101PD93</accession>
<reference evidence="2 3" key="1">
    <citation type="submission" date="2015-10" db="EMBL/GenBank/DDBJ databases">
        <title>Draft genome sequence of Streptomyces yokosukanensis DSM 40224, type strain for the species Streptomyces yokosukanensis.</title>
        <authorList>
            <person name="Ruckert C."/>
            <person name="Winkler A."/>
            <person name="Kalinowski J."/>
            <person name="Kampfer P."/>
            <person name="Glaeser S."/>
        </authorList>
    </citation>
    <scope>NUCLEOTIDE SEQUENCE [LARGE SCALE GENOMIC DNA]</scope>
    <source>
        <strain evidence="2 3">DSM 40224</strain>
    </source>
</reference>
<comment type="caution">
    <text evidence="2">The sequence shown here is derived from an EMBL/GenBank/DDBJ whole genome shotgun (WGS) entry which is preliminary data.</text>
</comment>
<feature type="region of interest" description="Disordered" evidence="1">
    <location>
        <begin position="70"/>
        <end position="102"/>
    </location>
</feature>
<protein>
    <submittedName>
        <fullName evidence="2">Uncharacterized protein</fullName>
    </submittedName>
</protein>
<keyword evidence="3" id="KW-1185">Reference proteome</keyword>
<evidence type="ECO:0000313" key="2">
    <source>
        <dbReference type="EMBL" id="KUN09427.1"/>
    </source>
</evidence>
<dbReference type="EMBL" id="LMWN01000006">
    <property type="protein sequence ID" value="KUN09427.1"/>
    <property type="molecule type" value="Genomic_DNA"/>
</dbReference>
<organism evidence="2 3">
    <name type="scientific">Streptomyces yokosukanensis</name>
    <dbReference type="NCBI Taxonomy" id="67386"/>
    <lineage>
        <taxon>Bacteria</taxon>
        <taxon>Bacillati</taxon>
        <taxon>Actinomycetota</taxon>
        <taxon>Actinomycetes</taxon>
        <taxon>Kitasatosporales</taxon>
        <taxon>Streptomycetaceae</taxon>
        <taxon>Streptomyces</taxon>
    </lineage>
</organism>
<evidence type="ECO:0000313" key="3">
    <source>
        <dbReference type="Proteomes" id="UP000053127"/>
    </source>
</evidence>
<dbReference type="Proteomes" id="UP000053127">
    <property type="component" value="Unassembled WGS sequence"/>
</dbReference>
<name>A0A101PD93_9ACTN</name>
<dbReference type="AlphaFoldDB" id="A0A101PD93"/>
<feature type="compositionally biased region" description="Pro residues" evidence="1">
    <location>
        <begin position="86"/>
        <end position="102"/>
    </location>
</feature>
<evidence type="ECO:0000256" key="1">
    <source>
        <dbReference type="SAM" id="MobiDB-lite"/>
    </source>
</evidence>
<gene>
    <name evidence="2" type="ORF">AQI95_06385</name>
</gene>